<name>A0ABW4JF79_9BACL</name>
<evidence type="ECO:0000313" key="5">
    <source>
        <dbReference type="EMBL" id="MFD1674942.1"/>
    </source>
</evidence>
<dbReference type="EMBL" id="JBHUCX010000024">
    <property type="protein sequence ID" value="MFD1674942.1"/>
    <property type="molecule type" value="Genomic_DNA"/>
</dbReference>
<dbReference type="SUPFAM" id="SSF47729">
    <property type="entry name" value="IHF-like DNA-binding proteins"/>
    <property type="match status" value="1"/>
</dbReference>
<evidence type="ECO:0000256" key="3">
    <source>
        <dbReference type="ARBA" id="ARBA00023125"/>
    </source>
</evidence>
<comment type="caution">
    <text evidence="5">The sequence shown here is derived from an EMBL/GenBank/DDBJ whole genome shotgun (WGS) entry which is preliminary data.</text>
</comment>
<dbReference type="RefSeq" id="WP_377942814.1">
    <property type="nucleotide sequence ID" value="NZ_JBHUCX010000024.1"/>
</dbReference>
<proteinExistence type="inferred from homology"/>
<evidence type="ECO:0000256" key="4">
    <source>
        <dbReference type="RuleBase" id="RU003939"/>
    </source>
</evidence>
<gene>
    <name evidence="5" type="ORF">ACFSB2_09565</name>
</gene>
<dbReference type="Gene3D" id="4.10.520.10">
    <property type="entry name" value="IHF-like DNA-binding proteins"/>
    <property type="match status" value="1"/>
</dbReference>
<organism evidence="5 6">
    <name type="scientific">Alicyclobacillus fodiniaquatilis</name>
    <dbReference type="NCBI Taxonomy" id="1661150"/>
    <lineage>
        <taxon>Bacteria</taxon>
        <taxon>Bacillati</taxon>
        <taxon>Bacillota</taxon>
        <taxon>Bacilli</taxon>
        <taxon>Bacillales</taxon>
        <taxon>Alicyclobacillaceae</taxon>
        <taxon>Alicyclobacillus</taxon>
    </lineage>
</organism>
<comment type="similarity">
    <text evidence="1 4">Belongs to the bacterial histone-like protein family.</text>
</comment>
<evidence type="ECO:0000256" key="2">
    <source>
        <dbReference type="ARBA" id="ARBA00023067"/>
    </source>
</evidence>
<evidence type="ECO:0000313" key="6">
    <source>
        <dbReference type="Proteomes" id="UP001597079"/>
    </source>
</evidence>
<keyword evidence="6" id="KW-1185">Reference proteome</keyword>
<dbReference type="GO" id="GO:0003677">
    <property type="term" value="F:DNA binding"/>
    <property type="evidence" value="ECO:0007669"/>
    <property type="project" value="UniProtKB-KW"/>
</dbReference>
<dbReference type="Proteomes" id="UP001597079">
    <property type="component" value="Unassembled WGS sequence"/>
</dbReference>
<sequence length="90" mass="9832">MNKAELIKSVATGANVSQAVAGKMLTTLQEAIENALIHGDKVSVRGFGTFAISDHAARYYHHPQTGETKMARSYRTVRFVPSGEIKSRLN</sequence>
<dbReference type="PRINTS" id="PR01727">
    <property type="entry name" value="DNABINDINGHU"/>
</dbReference>
<protein>
    <submittedName>
        <fullName evidence="5">HU family DNA-binding protein</fullName>
    </submittedName>
</protein>
<dbReference type="InterPro" id="IPR000119">
    <property type="entry name" value="Hist_DNA-bd"/>
</dbReference>
<dbReference type="SMART" id="SM00411">
    <property type="entry name" value="BHL"/>
    <property type="match status" value="1"/>
</dbReference>
<dbReference type="InterPro" id="IPR010992">
    <property type="entry name" value="IHF-like_DNA-bd_dom_sf"/>
</dbReference>
<dbReference type="PANTHER" id="PTHR33175:SF3">
    <property type="entry name" value="DNA-BINDING PROTEIN HU-BETA"/>
    <property type="match status" value="1"/>
</dbReference>
<reference evidence="6" key="1">
    <citation type="journal article" date="2019" name="Int. J. Syst. Evol. Microbiol.">
        <title>The Global Catalogue of Microorganisms (GCM) 10K type strain sequencing project: providing services to taxonomists for standard genome sequencing and annotation.</title>
        <authorList>
            <consortium name="The Broad Institute Genomics Platform"/>
            <consortium name="The Broad Institute Genome Sequencing Center for Infectious Disease"/>
            <person name="Wu L."/>
            <person name="Ma J."/>
        </authorList>
    </citation>
    <scope>NUCLEOTIDE SEQUENCE [LARGE SCALE GENOMIC DNA]</scope>
    <source>
        <strain evidence="6">CGMCC 1.12286</strain>
    </source>
</reference>
<keyword evidence="3 5" id="KW-0238">DNA-binding</keyword>
<keyword evidence="2" id="KW-0226">DNA condensation</keyword>
<accession>A0ABW4JF79</accession>
<dbReference type="PANTHER" id="PTHR33175">
    <property type="entry name" value="DNA-BINDING PROTEIN HU"/>
    <property type="match status" value="1"/>
</dbReference>
<dbReference type="Pfam" id="PF00216">
    <property type="entry name" value="Bac_DNA_binding"/>
    <property type="match status" value="1"/>
</dbReference>
<evidence type="ECO:0000256" key="1">
    <source>
        <dbReference type="ARBA" id="ARBA00010529"/>
    </source>
</evidence>